<comment type="caution">
    <text evidence="2">The sequence shown here is derived from an EMBL/GenBank/DDBJ whole genome shotgun (WGS) entry which is preliminary data.</text>
</comment>
<evidence type="ECO:0000313" key="3">
    <source>
        <dbReference type="Proteomes" id="UP000094527"/>
    </source>
</evidence>
<dbReference type="EMBL" id="LJIJ01002264">
    <property type="protein sequence ID" value="ODM89980.1"/>
    <property type="molecule type" value="Genomic_DNA"/>
</dbReference>
<protein>
    <submittedName>
        <fullName evidence="2">Uncharacterized protein</fullName>
    </submittedName>
</protein>
<name>A0A1D2MAI3_ORCCI</name>
<gene>
    <name evidence="2" type="ORF">Ocin01_16704</name>
</gene>
<evidence type="ECO:0000313" key="2">
    <source>
        <dbReference type="EMBL" id="ODM89980.1"/>
    </source>
</evidence>
<evidence type="ECO:0000256" key="1">
    <source>
        <dbReference type="SAM" id="SignalP"/>
    </source>
</evidence>
<keyword evidence="1" id="KW-0732">Signal</keyword>
<feature type="chain" id="PRO_5008903705" evidence="1">
    <location>
        <begin position="19"/>
        <end position="162"/>
    </location>
</feature>
<dbReference type="Proteomes" id="UP000094527">
    <property type="component" value="Unassembled WGS sequence"/>
</dbReference>
<dbReference type="AlphaFoldDB" id="A0A1D2MAI3"/>
<proteinExistence type="predicted"/>
<accession>A0A1D2MAI3</accession>
<sequence length="162" mass="17029">MNTLSIAVFAAVCAYASAGLLGAQVAYAPSATYSKYEYNILSLRSPHFPICPSSSLRSGSQVAFNKPLLLQLPSLKNRCPNPSSVNKSVAQQIAVPAAHLLHLTYFQFAYASFKNRVSNCPSSRLCPSSTSSICSTSIASPALSYGSIGYGYNGALAGGLIH</sequence>
<keyword evidence="3" id="KW-1185">Reference proteome</keyword>
<organism evidence="2 3">
    <name type="scientific">Orchesella cincta</name>
    <name type="common">Springtail</name>
    <name type="synonym">Podura cincta</name>
    <dbReference type="NCBI Taxonomy" id="48709"/>
    <lineage>
        <taxon>Eukaryota</taxon>
        <taxon>Metazoa</taxon>
        <taxon>Ecdysozoa</taxon>
        <taxon>Arthropoda</taxon>
        <taxon>Hexapoda</taxon>
        <taxon>Collembola</taxon>
        <taxon>Entomobryomorpha</taxon>
        <taxon>Entomobryoidea</taxon>
        <taxon>Orchesellidae</taxon>
        <taxon>Orchesellinae</taxon>
        <taxon>Orchesella</taxon>
    </lineage>
</organism>
<feature type="signal peptide" evidence="1">
    <location>
        <begin position="1"/>
        <end position="18"/>
    </location>
</feature>
<reference evidence="2 3" key="1">
    <citation type="journal article" date="2016" name="Genome Biol. Evol.">
        <title>Gene Family Evolution Reflects Adaptation to Soil Environmental Stressors in the Genome of the Collembolan Orchesella cincta.</title>
        <authorList>
            <person name="Faddeeva-Vakhrusheva A."/>
            <person name="Derks M.F."/>
            <person name="Anvar S.Y."/>
            <person name="Agamennone V."/>
            <person name="Suring W."/>
            <person name="Smit S."/>
            <person name="van Straalen N.M."/>
            <person name="Roelofs D."/>
        </authorList>
    </citation>
    <scope>NUCLEOTIDE SEQUENCE [LARGE SCALE GENOMIC DNA]</scope>
    <source>
        <tissue evidence="2">Mixed pool</tissue>
    </source>
</reference>